<dbReference type="Proteomes" id="UP000199527">
    <property type="component" value="Unassembled WGS sequence"/>
</dbReference>
<evidence type="ECO:0000313" key="2">
    <source>
        <dbReference type="EMBL" id="SDI33196.1"/>
    </source>
</evidence>
<organism evidence="2 3">
    <name type="scientific">Ferrimonas sediminum</name>
    <dbReference type="NCBI Taxonomy" id="718193"/>
    <lineage>
        <taxon>Bacteria</taxon>
        <taxon>Pseudomonadati</taxon>
        <taxon>Pseudomonadota</taxon>
        <taxon>Gammaproteobacteria</taxon>
        <taxon>Alteromonadales</taxon>
        <taxon>Ferrimonadaceae</taxon>
        <taxon>Ferrimonas</taxon>
    </lineage>
</organism>
<name>A0A1G8JPS5_9GAMM</name>
<keyword evidence="3" id="KW-1185">Reference proteome</keyword>
<proteinExistence type="predicted"/>
<dbReference type="PROSITE" id="PS51257">
    <property type="entry name" value="PROKAR_LIPOPROTEIN"/>
    <property type="match status" value="1"/>
</dbReference>
<dbReference type="PANTHER" id="PTHR33361">
    <property type="entry name" value="GLR0591 PROTEIN"/>
    <property type="match status" value="1"/>
</dbReference>
<evidence type="ECO:0000313" key="3">
    <source>
        <dbReference type="Proteomes" id="UP000199527"/>
    </source>
</evidence>
<dbReference type="Pfam" id="PF05960">
    <property type="entry name" value="DUF885"/>
    <property type="match status" value="1"/>
</dbReference>
<dbReference type="InterPro" id="IPR010281">
    <property type="entry name" value="DUF885"/>
</dbReference>
<evidence type="ECO:0000256" key="1">
    <source>
        <dbReference type="SAM" id="SignalP"/>
    </source>
</evidence>
<protein>
    <submittedName>
        <fullName evidence="2">Uncharacterized conserved protein, DUF885 familyt</fullName>
    </submittedName>
</protein>
<reference evidence="3" key="1">
    <citation type="submission" date="2016-10" db="EMBL/GenBank/DDBJ databases">
        <authorList>
            <person name="Varghese N."/>
            <person name="Submissions S."/>
        </authorList>
    </citation>
    <scope>NUCLEOTIDE SEQUENCE [LARGE SCALE GENOMIC DNA]</scope>
    <source>
        <strain evidence="3">DSM 23317</strain>
    </source>
</reference>
<dbReference type="AlphaFoldDB" id="A0A1G8JPS5"/>
<dbReference type="RefSeq" id="WP_090360170.1">
    <property type="nucleotide sequence ID" value="NZ_FNEM01000001.1"/>
</dbReference>
<dbReference type="PANTHER" id="PTHR33361:SF2">
    <property type="entry name" value="DUF885 DOMAIN-CONTAINING PROTEIN"/>
    <property type="match status" value="1"/>
</dbReference>
<sequence>MKIWLLSAALMLTGCAATSPMDANQRITPLMDDIWQQQLSRDPQQAERFGDAQAAAHLQDRSAVALEADYRANLVLLQRANAIDRQRLSDDNRINLAIALEILHNRIDSYRFNEHTMPLNAEGGFHNYIASIAQGTTLTTTTEAEHYLSRLHELPRLFEQQMQWMRRGLAQGYTQPQVVLQGFEESIQAYLPDAATDSLYYAPFAQLSEADFSPTQLTLLRQQGLEAVANQVLPAYRAYLAFFVNEYRPGARSSIGASDLPDGRAYYANRVRHFVTLEMSPEQVHQLGLSEVRRIRAEMDAIIARLEFDGSFSDFLHFLRTDPRFYANTPEQLLREAAWLAKRADAMLPQFFNTLPRTPYGVQAVPTEIAPKYTTGRYSGPSGDHQPGYYWVNTYALDKRPLYALPALTLHEAVPGHHLQIALNQELGEVHPLRRFHYISAFGEGWGLYSEKLGVEGGFYEDDYADFGRLSYEMWRACRLVVDTGIHAKGWSRQQAIDYMATNTALSLHNVTTEIDRYISWPGQALSYKMGELTILRLRHQAERNLGDRFDLRAFHDAVLANGSLPLAQLEIQINQWIEAQRSL</sequence>
<dbReference type="OrthoDB" id="9769898at2"/>
<keyword evidence="1" id="KW-0732">Signal</keyword>
<accession>A0A1G8JPS5</accession>
<feature type="signal peptide" evidence="1">
    <location>
        <begin position="1"/>
        <end position="23"/>
    </location>
</feature>
<dbReference type="EMBL" id="FNEM01000001">
    <property type="protein sequence ID" value="SDI33196.1"/>
    <property type="molecule type" value="Genomic_DNA"/>
</dbReference>
<feature type="chain" id="PRO_5011770110" evidence="1">
    <location>
        <begin position="24"/>
        <end position="584"/>
    </location>
</feature>
<gene>
    <name evidence="2" type="ORF">SAMN04488540_101118</name>
</gene>